<accession>A0ABQ1Z7V3</accession>
<gene>
    <name evidence="1" type="ORF">GCM10008014_18860</name>
</gene>
<comment type="caution">
    <text evidence="1">The sequence shown here is derived from an EMBL/GenBank/DDBJ whole genome shotgun (WGS) entry which is preliminary data.</text>
</comment>
<organism evidence="1 2">
    <name type="scientific">Paenibacillus silvae</name>
    <dbReference type="NCBI Taxonomy" id="1325358"/>
    <lineage>
        <taxon>Bacteria</taxon>
        <taxon>Bacillati</taxon>
        <taxon>Bacillota</taxon>
        <taxon>Bacilli</taxon>
        <taxon>Bacillales</taxon>
        <taxon>Paenibacillaceae</taxon>
        <taxon>Paenibacillus</taxon>
    </lineage>
</organism>
<dbReference type="RefSeq" id="WP_188592165.1">
    <property type="nucleotide sequence ID" value="NZ_BMFU01000002.1"/>
</dbReference>
<reference evidence="2" key="1">
    <citation type="journal article" date="2019" name="Int. J. Syst. Evol. Microbiol.">
        <title>The Global Catalogue of Microorganisms (GCM) 10K type strain sequencing project: providing services to taxonomists for standard genome sequencing and annotation.</title>
        <authorList>
            <consortium name="The Broad Institute Genomics Platform"/>
            <consortium name="The Broad Institute Genome Sequencing Center for Infectious Disease"/>
            <person name="Wu L."/>
            <person name="Ma J."/>
        </authorList>
    </citation>
    <scope>NUCLEOTIDE SEQUENCE [LARGE SCALE GENOMIC DNA]</scope>
    <source>
        <strain evidence="2">CGMCC 1.12770</strain>
    </source>
</reference>
<name>A0ABQ1Z7V3_9BACL</name>
<keyword evidence="2" id="KW-1185">Reference proteome</keyword>
<evidence type="ECO:0000313" key="2">
    <source>
        <dbReference type="Proteomes" id="UP000652153"/>
    </source>
</evidence>
<protein>
    <submittedName>
        <fullName evidence="1">Uncharacterized protein</fullName>
    </submittedName>
</protein>
<dbReference type="Proteomes" id="UP000652153">
    <property type="component" value="Unassembled WGS sequence"/>
</dbReference>
<evidence type="ECO:0000313" key="1">
    <source>
        <dbReference type="EMBL" id="GGH52289.1"/>
    </source>
</evidence>
<dbReference type="EMBL" id="BMFU01000002">
    <property type="protein sequence ID" value="GGH52289.1"/>
    <property type="molecule type" value="Genomic_DNA"/>
</dbReference>
<proteinExistence type="predicted"/>
<sequence length="665" mass="76153">MELIFTARSREQAGTEYTCLSTHGLHAEVTMTDGTGSAEDPRQAQIRIKNENSQGWGGVIHIELPFKKQRPRFFLPAFMYGLNRGEAPQNVPNEYPRLREGKPSRPSSPWWMVRSDRLSHPIALVYDTERIVGLSASPYWIQSENSGWKQPWYPGCQGDFLQYGGFTCSIEKGTVGYTLGYENAPLLFIKSRLVHERSSMSENVFELEAGESVEFTLELYDYESPSPLGINAAIESIYHKYHEHPRQGSSISTAVSDLSGAIRDYAWLPEDRHYSTFVYEDVESGAYRYNKIISISWTNGLTIAAPMLLAALRQNDERMRQQALSCLTNIIENALNSKSGLPYDAYQDGNWSIKGWWFDGMRTPGHSAYLVGQAMFYILKCYDYELRIRHIQHDDWLAYVKRVLDRLELNKNADGEYPTILSERTGAGLEYDAFSGAWCLAAKAYYSWLTRDLSSLEEMRRSETHYYNMYVKQMECYGAPLDADKAVDSEGILAYIKALRFLHALSGEEIFLHHMRDAICYEFTFKFCYNSPVNIPPLSTLNWSSSGGSVTSVANPHIHPMSSNLIDELLYYIQHREDDYIRQRMKDTVAWGCQTYNRYDGEFGYGKKGWMSERFCHSQGLVTETYADGTPSSTWFCLMPWASSSIIEGLVGDYWDHIRTESKIK</sequence>